<proteinExistence type="predicted"/>
<comment type="caution">
    <text evidence="1">The sequence shown here is derived from an EMBL/GenBank/DDBJ whole genome shotgun (WGS) entry which is preliminary data.</text>
</comment>
<protein>
    <submittedName>
        <fullName evidence="1">Uncharacterized protein</fullName>
    </submittedName>
</protein>
<gene>
    <name evidence="1" type="ORF">C882_1771</name>
</gene>
<dbReference type="OrthoDB" id="9255527at2"/>
<dbReference type="EMBL" id="ANHY01000020">
    <property type="protein sequence ID" value="EKV27269.1"/>
    <property type="molecule type" value="Genomic_DNA"/>
</dbReference>
<dbReference type="STRING" id="1238182.C882_1771"/>
<accession>K9GRB2</accession>
<organism evidence="1 2">
    <name type="scientific">Caenispirillum salinarum AK4</name>
    <dbReference type="NCBI Taxonomy" id="1238182"/>
    <lineage>
        <taxon>Bacteria</taxon>
        <taxon>Pseudomonadati</taxon>
        <taxon>Pseudomonadota</taxon>
        <taxon>Alphaproteobacteria</taxon>
        <taxon>Rhodospirillales</taxon>
        <taxon>Novispirillaceae</taxon>
        <taxon>Caenispirillum</taxon>
    </lineage>
</organism>
<keyword evidence="2" id="KW-1185">Reference proteome</keyword>
<dbReference type="Proteomes" id="UP000009881">
    <property type="component" value="Unassembled WGS sequence"/>
</dbReference>
<name>K9GRB2_9PROT</name>
<evidence type="ECO:0000313" key="1">
    <source>
        <dbReference type="EMBL" id="EKV27269.1"/>
    </source>
</evidence>
<evidence type="ECO:0000313" key="2">
    <source>
        <dbReference type="Proteomes" id="UP000009881"/>
    </source>
</evidence>
<sequence length="390" mass="39986">MAIAFPFVEVSVDDSDLQPEARRAPGVLAVVGSTNGAGSAAANDPVVIDALADATARFNRVDGDGAPNPETPLYRALAAVFQQDPRPSKVYAVKLDGDNDWAAAFRALEAADDITFVTVADAVIQGGEGDPLAPITALKAHCDNQSAAGNKRIGVAAVDPAIGRSDAYAETVTGLAAPLKTSGSRMAVVAARGAVDPSGNTAQVAAAAASAIAGQPVAASIVLKSVTGFTMPLAGQYSPGEIKALSQDGIIPVIDPALIVGEGLHFAEGTMYDAQPTYIDTVRLLDDVEFRLKAGLIGMIGDARITRAGLAAVIRKANGILGVVQRDGGITGSSIIIPVYDALLKPAAARTAAEDQIIATARAQRLVDMTVIIVLGPAIHRLSITLQPRF</sequence>
<dbReference type="AlphaFoldDB" id="K9GRB2"/>
<dbReference type="eggNOG" id="ENOG5032RRU">
    <property type="taxonomic scope" value="Bacteria"/>
</dbReference>
<reference evidence="1 2" key="1">
    <citation type="journal article" date="2013" name="Genome Announc.">
        <title>Draft Genome Sequence of an Alphaproteobacterium, Caenispirillum salinarum AK4(T), Isolated from a Solar Saltern.</title>
        <authorList>
            <person name="Khatri I."/>
            <person name="Singh A."/>
            <person name="Korpole S."/>
            <person name="Pinnaka A.K."/>
            <person name="Subramanian S."/>
        </authorList>
    </citation>
    <scope>NUCLEOTIDE SEQUENCE [LARGE SCALE GENOMIC DNA]</scope>
    <source>
        <strain evidence="1 2">AK4</strain>
    </source>
</reference>
<dbReference type="RefSeq" id="WP_009542167.1">
    <property type="nucleotide sequence ID" value="NZ_ANHY01000020.1"/>
</dbReference>